<dbReference type="SUPFAM" id="SSF53335">
    <property type="entry name" value="S-adenosyl-L-methionine-dependent methyltransferases"/>
    <property type="match status" value="1"/>
</dbReference>
<dbReference type="GO" id="GO:0008168">
    <property type="term" value="F:methyltransferase activity"/>
    <property type="evidence" value="ECO:0007669"/>
    <property type="project" value="UniProtKB-KW"/>
</dbReference>
<evidence type="ECO:0000313" key="2">
    <source>
        <dbReference type="Proteomes" id="UP000638836"/>
    </source>
</evidence>
<dbReference type="PANTHER" id="PTHR35276:SF1">
    <property type="entry name" value="TRNA (MNM(5)S(2)U34)-METHYLTRANSFERASE, CHLOROPLASTIC"/>
    <property type="match status" value="1"/>
</dbReference>
<dbReference type="InterPro" id="IPR029063">
    <property type="entry name" value="SAM-dependent_MTases_sf"/>
</dbReference>
<keyword evidence="2" id="KW-1185">Reference proteome</keyword>
<reference evidence="1 2" key="1">
    <citation type="journal article" date="2020" name="Microorganisms">
        <title>New Insight into Antimicrobial Compounds from Food and Marine-Sourced Carnobacterium Species through Phenotype and Genome Analyses.</title>
        <authorList>
            <person name="Begrem S."/>
            <person name="Ivaniuk F."/>
            <person name="Gigout-Chevalier F."/>
            <person name="Kolypczuk L."/>
            <person name="Bonnetot S."/>
            <person name="Leroi F."/>
            <person name="Grovel O."/>
            <person name="Delbarre-Ladrat C."/>
            <person name="Passerini D."/>
        </authorList>
    </citation>
    <scope>NUCLEOTIDE SEQUENCE [LARGE SCALE GENOMIC DNA]</scope>
    <source>
        <strain evidence="1 2">MIP2551</strain>
    </source>
</reference>
<evidence type="ECO:0000313" key="1">
    <source>
        <dbReference type="EMBL" id="MBC9826126.1"/>
    </source>
</evidence>
<keyword evidence="1" id="KW-0808">Transferase</keyword>
<accession>A0ABR7TDS3</accession>
<proteinExistence type="predicted"/>
<gene>
    <name evidence="1" type="ORF">GLO26_09945</name>
</gene>
<dbReference type="PANTHER" id="PTHR35276">
    <property type="entry name" value="S-ADENOSYL-L-METHIONINE-DEPENDENT METHYLTRANSFERASES SUPERFAMILY PROTEIN"/>
    <property type="match status" value="1"/>
</dbReference>
<protein>
    <submittedName>
        <fullName evidence="1">SAM-dependent methyltransferase</fullName>
    </submittedName>
</protein>
<sequence length="192" mass="21348">MLENALHYSRTLLKNTLVPGDIVIDATIGNGNDTVLLATLVGKTGKVYGFDLQEQAIKKTKEKLLLTGLTDQVVLFQQGHETLSSVLPENTLLAGAIFNLGYLPKGDKTIITKAETTLIAIKEILPRLRKGGLLLLVVYYGHEGGKEEKETVLNYVQTLPQMNYTVLRYDFLNQKNNPPLLIAIEKKERNDN</sequence>
<organism evidence="1 2">
    <name type="scientific">Carnobacterium inhibens</name>
    <dbReference type="NCBI Taxonomy" id="147709"/>
    <lineage>
        <taxon>Bacteria</taxon>
        <taxon>Bacillati</taxon>
        <taxon>Bacillota</taxon>
        <taxon>Bacilli</taxon>
        <taxon>Lactobacillales</taxon>
        <taxon>Carnobacteriaceae</taxon>
        <taxon>Carnobacterium</taxon>
    </lineage>
</organism>
<dbReference type="Pfam" id="PF06962">
    <property type="entry name" value="rRNA_methylase"/>
    <property type="match status" value="1"/>
</dbReference>
<dbReference type="Gene3D" id="3.40.50.150">
    <property type="entry name" value="Vaccinia Virus protein VP39"/>
    <property type="match status" value="1"/>
</dbReference>
<name>A0ABR7TDS3_9LACT</name>
<keyword evidence="1" id="KW-0489">Methyltransferase</keyword>
<dbReference type="InterPro" id="IPR010719">
    <property type="entry name" value="MnmM_MeTrfase"/>
</dbReference>
<dbReference type="GO" id="GO:0032259">
    <property type="term" value="P:methylation"/>
    <property type="evidence" value="ECO:0007669"/>
    <property type="project" value="UniProtKB-KW"/>
</dbReference>
<dbReference type="EMBL" id="WNJQ01000011">
    <property type="protein sequence ID" value="MBC9826126.1"/>
    <property type="molecule type" value="Genomic_DNA"/>
</dbReference>
<dbReference type="Proteomes" id="UP000638836">
    <property type="component" value="Unassembled WGS sequence"/>
</dbReference>
<dbReference type="RefSeq" id="WP_023177033.1">
    <property type="nucleotide sequence ID" value="NZ_JAMAYM010000011.1"/>
</dbReference>
<comment type="caution">
    <text evidence="1">The sequence shown here is derived from an EMBL/GenBank/DDBJ whole genome shotgun (WGS) entry which is preliminary data.</text>
</comment>